<keyword evidence="4 8" id="KW-0863">Zinc-finger</keyword>
<feature type="region of interest" description="Disordered" evidence="9">
    <location>
        <begin position="273"/>
        <end position="339"/>
    </location>
</feature>
<feature type="domain" description="C2H2-type" evidence="10">
    <location>
        <begin position="428"/>
        <end position="455"/>
    </location>
</feature>
<keyword evidence="7" id="KW-0539">Nucleus</keyword>
<feature type="compositionally biased region" description="Polar residues" evidence="9">
    <location>
        <begin position="273"/>
        <end position="286"/>
    </location>
</feature>
<protein>
    <submittedName>
        <fullName evidence="12">Zinc finger protein 37-like</fullName>
    </submittedName>
</protein>
<keyword evidence="2" id="KW-0479">Metal-binding</keyword>
<dbReference type="PROSITE" id="PS50157">
    <property type="entry name" value="ZINC_FINGER_C2H2_2"/>
    <property type="match status" value="4"/>
</dbReference>
<dbReference type="GO" id="GO:0008270">
    <property type="term" value="F:zinc ion binding"/>
    <property type="evidence" value="ECO:0007669"/>
    <property type="project" value="UniProtKB-KW"/>
</dbReference>
<dbReference type="FunFam" id="3.30.160.60:FF:002068">
    <property type="entry name" value="LD31554p"/>
    <property type="match status" value="1"/>
</dbReference>
<dbReference type="GO" id="GO:0003677">
    <property type="term" value="F:DNA binding"/>
    <property type="evidence" value="ECO:0007669"/>
    <property type="project" value="UniProtKB-KW"/>
</dbReference>
<proteinExistence type="predicted"/>
<dbReference type="InterPro" id="IPR013087">
    <property type="entry name" value="Znf_C2H2_type"/>
</dbReference>
<evidence type="ECO:0000256" key="6">
    <source>
        <dbReference type="ARBA" id="ARBA00023125"/>
    </source>
</evidence>
<dbReference type="Pfam" id="PF23611">
    <property type="entry name" value="zf-C2H2_16"/>
    <property type="match status" value="1"/>
</dbReference>
<comment type="subcellular location">
    <subcellularLocation>
        <location evidence="1">Nucleus</location>
    </subcellularLocation>
</comment>
<evidence type="ECO:0000256" key="1">
    <source>
        <dbReference type="ARBA" id="ARBA00004123"/>
    </source>
</evidence>
<dbReference type="Proteomes" id="UP000001554">
    <property type="component" value="Chromosome 9"/>
</dbReference>
<dbReference type="InterPro" id="IPR036236">
    <property type="entry name" value="Znf_C2H2_sf"/>
</dbReference>
<feature type="domain" description="C2H2-type" evidence="10">
    <location>
        <begin position="372"/>
        <end position="399"/>
    </location>
</feature>
<keyword evidence="5" id="KW-0862">Zinc</keyword>
<dbReference type="Gene3D" id="3.30.160.60">
    <property type="entry name" value="Classic Zinc Finger"/>
    <property type="match status" value="4"/>
</dbReference>
<feature type="compositionally biased region" description="Polar residues" evidence="9">
    <location>
        <begin position="329"/>
        <end position="339"/>
    </location>
</feature>
<evidence type="ECO:0000256" key="4">
    <source>
        <dbReference type="ARBA" id="ARBA00022771"/>
    </source>
</evidence>
<dbReference type="GO" id="GO:0000981">
    <property type="term" value="F:DNA-binding transcription factor activity, RNA polymerase II-specific"/>
    <property type="evidence" value="ECO:0000318"/>
    <property type="project" value="GO_Central"/>
</dbReference>
<feature type="domain" description="C2H2-type" evidence="10">
    <location>
        <begin position="456"/>
        <end position="483"/>
    </location>
</feature>
<evidence type="ECO:0000259" key="10">
    <source>
        <dbReference type="PROSITE" id="PS50157"/>
    </source>
</evidence>
<keyword evidence="11" id="KW-1185">Reference proteome</keyword>
<dbReference type="RefSeq" id="XP_035687383.1">
    <property type="nucleotide sequence ID" value="XM_035831490.1"/>
</dbReference>
<dbReference type="PANTHER" id="PTHR23226">
    <property type="entry name" value="ZINC FINGER AND SCAN DOMAIN-CONTAINING"/>
    <property type="match status" value="1"/>
</dbReference>
<dbReference type="KEGG" id="bfo:118423374"/>
<evidence type="ECO:0000313" key="11">
    <source>
        <dbReference type="Proteomes" id="UP000001554"/>
    </source>
</evidence>
<evidence type="ECO:0000256" key="5">
    <source>
        <dbReference type="ARBA" id="ARBA00022833"/>
    </source>
</evidence>
<keyword evidence="6" id="KW-0238">DNA-binding</keyword>
<dbReference type="SMART" id="SM00355">
    <property type="entry name" value="ZnF_C2H2"/>
    <property type="match status" value="4"/>
</dbReference>
<reference evidence="12" key="2">
    <citation type="submission" date="2025-08" db="UniProtKB">
        <authorList>
            <consortium name="RefSeq"/>
        </authorList>
    </citation>
    <scope>IDENTIFICATION</scope>
    <source>
        <strain evidence="12">S238N-H82</strain>
        <tissue evidence="12">Testes</tissue>
    </source>
</reference>
<evidence type="ECO:0000256" key="9">
    <source>
        <dbReference type="SAM" id="MobiDB-lite"/>
    </source>
</evidence>
<dbReference type="SUPFAM" id="SSF57667">
    <property type="entry name" value="beta-beta-alpha zinc fingers"/>
    <property type="match status" value="2"/>
</dbReference>
<organism evidence="11 12">
    <name type="scientific">Branchiostoma floridae</name>
    <name type="common">Florida lancelet</name>
    <name type="synonym">Amphioxus</name>
    <dbReference type="NCBI Taxonomy" id="7739"/>
    <lineage>
        <taxon>Eukaryota</taxon>
        <taxon>Metazoa</taxon>
        <taxon>Chordata</taxon>
        <taxon>Cephalochordata</taxon>
        <taxon>Leptocardii</taxon>
        <taxon>Amphioxiformes</taxon>
        <taxon>Branchiostomatidae</taxon>
        <taxon>Branchiostoma</taxon>
    </lineage>
</organism>
<dbReference type="GO" id="GO:0005634">
    <property type="term" value="C:nucleus"/>
    <property type="evidence" value="ECO:0007669"/>
    <property type="project" value="UniProtKB-SubCell"/>
</dbReference>
<sequence>MFWLESSMSRQQEFICGLSHEVTIAVLPRLNMKELIFELNRRIQYLDKENSIKNRLVSILRDMMLEEYRQWERNSEVSSLDETTIFGKNQETATMQENVLTACTETMVSQTASPDASQQSSGLEILIKKESDTSSEMLMHAKERELDTKQAVPQQDELCNMPSLGSPTIPSYDTSMIHINNTTDPLIKEEDFAISTEDEDDAGRPCHDELNVGTSTFSTHIQVQDTLNSMNTSYSETPLKNNIPREEAPLASCHLLPDHGDVHMKIECHMSQDDQNGQISQPSNPDQTEHYTDDRDIGLTNNGHEQSRKDSSEETPLASCQPIPDQDCKNMSSLRPDNASQIGSKRYVCELETSFVNSSSKHRKRNKEEKPYMCDECGYRAYRKCRLVEHIRTHTGEKPFKCNHCNYKTSFKQELSYHMKRHTDTEPYRCEICDYKTYRKPCIEKHIMCHSGVKPYKCKDCDYSTSNNSHLSRHRRRHTGEKPLIVVKSVTISL</sequence>
<evidence type="ECO:0000256" key="8">
    <source>
        <dbReference type="PROSITE-ProRule" id="PRU00042"/>
    </source>
</evidence>
<feature type="domain" description="C2H2-type" evidence="10">
    <location>
        <begin position="400"/>
        <end position="427"/>
    </location>
</feature>
<dbReference type="FunFam" id="3.30.160.60:FF:002446">
    <property type="entry name" value="Uncharacterized protein"/>
    <property type="match status" value="1"/>
</dbReference>
<dbReference type="GO" id="GO:0006357">
    <property type="term" value="P:regulation of transcription by RNA polymerase II"/>
    <property type="evidence" value="ECO:0000318"/>
    <property type="project" value="GO_Central"/>
</dbReference>
<name>A0A9J7LSC3_BRAFL</name>
<keyword evidence="3" id="KW-0677">Repeat</keyword>
<dbReference type="AlphaFoldDB" id="A0A9J7LSC3"/>
<evidence type="ECO:0000256" key="7">
    <source>
        <dbReference type="ARBA" id="ARBA00023242"/>
    </source>
</evidence>
<dbReference type="FunFam" id="3.30.160.60:FF:003459">
    <property type="match status" value="1"/>
</dbReference>
<gene>
    <name evidence="12" type="primary">LOC118423374</name>
</gene>
<reference evidence="11" key="1">
    <citation type="journal article" date="2020" name="Nat. Ecol. Evol.">
        <title>Deeply conserved synteny resolves early events in vertebrate evolution.</title>
        <authorList>
            <person name="Simakov O."/>
            <person name="Marletaz F."/>
            <person name="Yue J.X."/>
            <person name="O'Connell B."/>
            <person name="Jenkins J."/>
            <person name="Brandt A."/>
            <person name="Calef R."/>
            <person name="Tung C.H."/>
            <person name="Huang T.K."/>
            <person name="Schmutz J."/>
            <person name="Satoh N."/>
            <person name="Yu J.K."/>
            <person name="Putnam N.H."/>
            <person name="Green R.E."/>
            <person name="Rokhsar D.S."/>
        </authorList>
    </citation>
    <scope>NUCLEOTIDE SEQUENCE [LARGE SCALE GENOMIC DNA]</scope>
    <source>
        <strain evidence="11">S238N-H82</strain>
    </source>
</reference>
<dbReference type="FunFam" id="3.30.160.60:FF:000614">
    <property type="entry name" value="Zinc finger protein 142"/>
    <property type="match status" value="1"/>
</dbReference>
<feature type="compositionally biased region" description="Basic and acidic residues" evidence="9">
    <location>
        <begin position="287"/>
        <end position="297"/>
    </location>
</feature>
<accession>A0A9J7LSC3</accession>
<dbReference type="PANTHER" id="PTHR23226:SF416">
    <property type="entry name" value="FI01424P"/>
    <property type="match status" value="1"/>
</dbReference>
<evidence type="ECO:0000256" key="2">
    <source>
        <dbReference type="ARBA" id="ARBA00022723"/>
    </source>
</evidence>
<evidence type="ECO:0000313" key="12">
    <source>
        <dbReference type="RefSeq" id="XP_035687383.1"/>
    </source>
</evidence>
<evidence type="ECO:0000256" key="3">
    <source>
        <dbReference type="ARBA" id="ARBA00022737"/>
    </source>
</evidence>
<dbReference type="InterPro" id="IPR056438">
    <property type="entry name" value="Znf-C2H2_CTCF"/>
</dbReference>
<dbReference type="OrthoDB" id="6778897at2759"/>
<dbReference type="OMA" id="MIHINNT"/>
<dbReference type="GeneID" id="118423374"/>